<keyword evidence="3" id="KW-1185">Reference proteome</keyword>
<feature type="domain" description="N-acetyltransferase" evidence="1">
    <location>
        <begin position="43"/>
        <end position="245"/>
    </location>
</feature>
<proteinExistence type="predicted"/>
<dbReference type="EMBL" id="QJKJ01001020">
    <property type="protein sequence ID" value="RDY09560.1"/>
    <property type="molecule type" value="Genomic_DNA"/>
</dbReference>
<evidence type="ECO:0000313" key="3">
    <source>
        <dbReference type="Proteomes" id="UP000257109"/>
    </source>
</evidence>
<dbReference type="CDD" id="cd04301">
    <property type="entry name" value="NAT_SF"/>
    <property type="match status" value="1"/>
</dbReference>
<accession>A0A371I3E1</accession>
<dbReference type="InterPro" id="IPR000182">
    <property type="entry name" value="GNAT_dom"/>
</dbReference>
<dbReference type="Pfam" id="PF00583">
    <property type="entry name" value="Acetyltransf_1"/>
    <property type="match status" value="1"/>
</dbReference>
<sequence>MKCEYWLVEIQIKKDPIMFSIPTASLVPFSQREKMVDRTRSKVLIREYNEDKDVKMVRKLERNCEIGTKKMVSILTNMTGDPLSRIRFFPLHVMLVAELLESRELVGVVRGIIKNVGTLSGSFLKMGYILGLRVSPTYRRKGVAVRLVTAVEEWMVRNGAEYAFLATEKSNNASKNLFTIKCNYVNLSSLVIFVQPTSSLTKNISRDIKIEKVDIDLAISLYRRTLRTKDLYPLDMDVILKEKLSLGTWVSYFKEEGWLNLQSNEEDLINNKTSSSWLIFSIWNTYEEYKLQVRKSQLLRLLLTTLNHAREKVFPCLKMSVSDSLCRPFGFLFLYGIHGEGENLGELMESMWRFTSRVGEGMRDCRVVITELGFGDPLANHVPQTSSMSCIDDLWYTKRLSSHGDENIDEQLMKGQMGNVFVDPRDF</sequence>
<dbReference type="AlphaFoldDB" id="A0A371I3E1"/>
<dbReference type="PROSITE" id="PS51186">
    <property type="entry name" value="GNAT"/>
    <property type="match status" value="1"/>
</dbReference>
<organism evidence="2 3">
    <name type="scientific">Mucuna pruriens</name>
    <name type="common">Velvet bean</name>
    <name type="synonym">Dolichos pruriens</name>
    <dbReference type="NCBI Taxonomy" id="157652"/>
    <lineage>
        <taxon>Eukaryota</taxon>
        <taxon>Viridiplantae</taxon>
        <taxon>Streptophyta</taxon>
        <taxon>Embryophyta</taxon>
        <taxon>Tracheophyta</taxon>
        <taxon>Spermatophyta</taxon>
        <taxon>Magnoliopsida</taxon>
        <taxon>eudicotyledons</taxon>
        <taxon>Gunneridae</taxon>
        <taxon>Pentapetalae</taxon>
        <taxon>rosids</taxon>
        <taxon>fabids</taxon>
        <taxon>Fabales</taxon>
        <taxon>Fabaceae</taxon>
        <taxon>Papilionoideae</taxon>
        <taxon>50 kb inversion clade</taxon>
        <taxon>NPAAA clade</taxon>
        <taxon>indigoferoid/millettioid clade</taxon>
        <taxon>Phaseoleae</taxon>
        <taxon>Mucuna</taxon>
    </lineage>
</organism>
<gene>
    <name evidence="2" type="ORF">CR513_06045</name>
</gene>
<dbReference type="GO" id="GO:0016747">
    <property type="term" value="F:acyltransferase activity, transferring groups other than amino-acyl groups"/>
    <property type="evidence" value="ECO:0007669"/>
    <property type="project" value="InterPro"/>
</dbReference>
<dbReference type="Gene3D" id="3.40.630.30">
    <property type="match status" value="1"/>
</dbReference>
<evidence type="ECO:0000313" key="2">
    <source>
        <dbReference type="EMBL" id="RDY09560.1"/>
    </source>
</evidence>
<dbReference type="PANTHER" id="PTHR47370">
    <property type="entry name" value="ACYL-COA N-ACYLTRANSFERASES (NAT) SUPERFAMILY PROTEIN"/>
    <property type="match status" value="1"/>
</dbReference>
<reference evidence="2" key="1">
    <citation type="submission" date="2018-05" db="EMBL/GenBank/DDBJ databases">
        <title>Draft genome of Mucuna pruriens seed.</title>
        <authorList>
            <person name="Nnadi N.E."/>
            <person name="Vos R."/>
            <person name="Hasami M.H."/>
            <person name="Devisetty U.K."/>
            <person name="Aguiy J.C."/>
        </authorList>
    </citation>
    <scope>NUCLEOTIDE SEQUENCE [LARGE SCALE GENOMIC DNA]</scope>
    <source>
        <strain evidence="2">JCA_2017</strain>
    </source>
</reference>
<name>A0A371I3E1_MUCPR</name>
<evidence type="ECO:0000259" key="1">
    <source>
        <dbReference type="PROSITE" id="PS51186"/>
    </source>
</evidence>
<dbReference type="PANTHER" id="PTHR47370:SF4">
    <property type="entry name" value="N-ACETYLTRANSFERASE HLS1-LIKE-RELATED"/>
    <property type="match status" value="1"/>
</dbReference>
<feature type="non-terminal residue" evidence="2">
    <location>
        <position position="1"/>
    </location>
</feature>
<protein>
    <submittedName>
        <fullName evidence="2">N-acetyltransferase HLS1-like protein</fullName>
    </submittedName>
</protein>
<dbReference type="SUPFAM" id="SSF55729">
    <property type="entry name" value="Acyl-CoA N-acyltransferases (Nat)"/>
    <property type="match status" value="1"/>
</dbReference>
<dbReference type="InterPro" id="IPR052810">
    <property type="entry name" value="Plant_NAT"/>
</dbReference>
<dbReference type="Proteomes" id="UP000257109">
    <property type="component" value="Unassembled WGS sequence"/>
</dbReference>
<dbReference type="OrthoDB" id="1735852at2759"/>
<dbReference type="STRING" id="157652.A0A371I3E1"/>
<dbReference type="InterPro" id="IPR016181">
    <property type="entry name" value="Acyl_CoA_acyltransferase"/>
</dbReference>
<comment type="caution">
    <text evidence="2">The sequence shown here is derived from an EMBL/GenBank/DDBJ whole genome shotgun (WGS) entry which is preliminary data.</text>
</comment>